<dbReference type="AlphaFoldDB" id="A0A0L0FZ76"/>
<dbReference type="STRING" id="667725.A0A0L0FZ76"/>
<dbReference type="GeneID" id="25906888"/>
<sequence length="203" mass="21912">ALARDGDVKMAAMSVREMERFLELATATGGHENEVDALYCASMWAFEGIGRTDRRAYAHEGKRLFELAQRAERDSGEENTSEVKRICEVYMSQTNTPIPDRLHTPGHALNTTGPPLPSAIDLGVGVGAGVGAGAGVGVDGGGLSGTGRECHYCQTVTTDLKNCSKCKTPAYCGVECQRADWPRHRKICWPNQTHNITMDRSGA</sequence>
<evidence type="ECO:0000256" key="3">
    <source>
        <dbReference type="ARBA" id="ARBA00022833"/>
    </source>
</evidence>
<reference evidence="6 7" key="1">
    <citation type="submission" date="2011-02" db="EMBL/GenBank/DDBJ databases">
        <title>The Genome Sequence of Sphaeroforma arctica JP610.</title>
        <authorList>
            <consortium name="The Broad Institute Genome Sequencing Platform"/>
            <person name="Russ C."/>
            <person name="Cuomo C."/>
            <person name="Young S.K."/>
            <person name="Zeng Q."/>
            <person name="Gargeya S."/>
            <person name="Alvarado L."/>
            <person name="Berlin A."/>
            <person name="Chapman S.B."/>
            <person name="Chen Z."/>
            <person name="Freedman E."/>
            <person name="Gellesch M."/>
            <person name="Goldberg J."/>
            <person name="Griggs A."/>
            <person name="Gujja S."/>
            <person name="Heilman E."/>
            <person name="Heiman D."/>
            <person name="Howarth C."/>
            <person name="Mehta T."/>
            <person name="Neiman D."/>
            <person name="Pearson M."/>
            <person name="Roberts A."/>
            <person name="Saif S."/>
            <person name="Shea T."/>
            <person name="Shenoy N."/>
            <person name="Sisk P."/>
            <person name="Stolte C."/>
            <person name="Sykes S."/>
            <person name="White J."/>
            <person name="Yandava C."/>
            <person name="Burger G."/>
            <person name="Gray M.W."/>
            <person name="Holland P.W.H."/>
            <person name="King N."/>
            <person name="Lang F.B.F."/>
            <person name="Roger A.J."/>
            <person name="Ruiz-Trillo I."/>
            <person name="Haas B."/>
            <person name="Nusbaum C."/>
            <person name="Birren B."/>
        </authorList>
    </citation>
    <scope>NUCLEOTIDE SEQUENCE [LARGE SCALE GENOMIC DNA]</scope>
    <source>
        <strain evidence="6 7">JP610</strain>
    </source>
</reference>
<evidence type="ECO:0000256" key="1">
    <source>
        <dbReference type="ARBA" id="ARBA00022723"/>
    </source>
</evidence>
<evidence type="ECO:0000313" key="6">
    <source>
        <dbReference type="EMBL" id="KNC81273.1"/>
    </source>
</evidence>
<gene>
    <name evidence="6" type="ORF">SARC_06384</name>
</gene>
<dbReference type="GO" id="GO:0008270">
    <property type="term" value="F:zinc ion binding"/>
    <property type="evidence" value="ECO:0007669"/>
    <property type="project" value="UniProtKB-KW"/>
</dbReference>
<dbReference type="SUPFAM" id="SSF144232">
    <property type="entry name" value="HIT/MYND zinc finger-like"/>
    <property type="match status" value="1"/>
</dbReference>
<keyword evidence="1" id="KW-0479">Metal-binding</keyword>
<dbReference type="Pfam" id="PF01753">
    <property type="entry name" value="zf-MYND"/>
    <property type="match status" value="1"/>
</dbReference>
<keyword evidence="7" id="KW-1185">Reference proteome</keyword>
<feature type="domain" description="MYND-type" evidence="5">
    <location>
        <begin position="150"/>
        <end position="188"/>
    </location>
</feature>
<dbReference type="Proteomes" id="UP000054560">
    <property type="component" value="Unassembled WGS sequence"/>
</dbReference>
<dbReference type="PROSITE" id="PS01360">
    <property type="entry name" value="ZF_MYND_1"/>
    <property type="match status" value="1"/>
</dbReference>
<keyword evidence="3" id="KW-0862">Zinc</keyword>
<dbReference type="PROSITE" id="PS50865">
    <property type="entry name" value="ZF_MYND_2"/>
    <property type="match status" value="1"/>
</dbReference>
<evidence type="ECO:0000256" key="2">
    <source>
        <dbReference type="ARBA" id="ARBA00022771"/>
    </source>
</evidence>
<accession>A0A0L0FZ76</accession>
<organism evidence="6 7">
    <name type="scientific">Sphaeroforma arctica JP610</name>
    <dbReference type="NCBI Taxonomy" id="667725"/>
    <lineage>
        <taxon>Eukaryota</taxon>
        <taxon>Ichthyosporea</taxon>
        <taxon>Ichthyophonida</taxon>
        <taxon>Sphaeroforma</taxon>
    </lineage>
</organism>
<evidence type="ECO:0000313" key="7">
    <source>
        <dbReference type="Proteomes" id="UP000054560"/>
    </source>
</evidence>
<proteinExistence type="predicted"/>
<protein>
    <recommendedName>
        <fullName evidence="5">MYND-type domain-containing protein</fullName>
    </recommendedName>
</protein>
<dbReference type="Gene3D" id="6.10.140.2220">
    <property type="match status" value="1"/>
</dbReference>
<dbReference type="EMBL" id="KQ242050">
    <property type="protein sequence ID" value="KNC81273.1"/>
    <property type="molecule type" value="Genomic_DNA"/>
</dbReference>
<keyword evidence="2 4" id="KW-0863">Zinc-finger</keyword>
<name>A0A0L0FZ76_9EUKA</name>
<dbReference type="RefSeq" id="XP_014155175.1">
    <property type="nucleotide sequence ID" value="XM_014299700.1"/>
</dbReference>
<evidence type="ECO:0000259" key="5">
    <source>
        <dbReference type="PROSITE" id="PS50865"/>
    </source>
</evidence>
<feature type="non-terminal residue" evidence="6">
    <location>
        <position position="1"/>
    </location>
</feature>
<dbReference type="InterPro" id="IPR002893">
    <property type="entry name" value="Znf_MYND"/>
</dbReference>
<evidence type="ECO:0000256" key="4">
    <source>
        <dbReference type="PROSITE-ProRule" id="PRU00134"/>
    </source>
</evidence>
<dbReference type="OrthoDB" id="432970at2759"/>